<dbReference type="Pfam" id="PF00574">
    <property type="entry name" value="CLP_protease"/>
    <property type="match status" value="1"/>
</dbReference>
<comment type="similarity">
    <text evidence="1 6">Belongs to the peptidase S14 family.</text>
</comment>
<dbReference type="RefSeq" id="WP_354010859.1">
    <property type="nucleotide sequence ID" value="NZ_JBEWTA010000001.1"/>
</dbReference>
<evidence type="ECO:0000256" key="6">
    <source>
        <dbReference type="RuleBase" id="RU003567"/>
    </source>
</evidence>
<dbReference type="Gene3D" id="3.90.226.10">
    <property type="entry name" value="2-enoyl-CoA Hydratase, Chain A, domain 1"/>
    <property type="match status" value="1"/>
</dbReference>
<protein>
    <recommendedName>
        <fullName evidence="6">ATP-dependent Clp protease proteolytic subunit</fullName>
    </recommendedName>
</protein>
<dbReference type="Pfam" id="PF25209">
    <property type="entry name" value="Phage_capsid_4"/>
    <property type="match status" value="1"/>
</dbReference>
<dbReference type="InterPro" id="IPR023562">
    <property type="entry name" value="ClpP/TepA"/>
</dbReference>
<dbReference type="CDD" id="cd07016">
    <property type="entry name" value="S14_ClpP_1"/>
    <property type="match status" value="1"/>
</dbReference>
<accession>A0ABV2SHZ5</accession>
<dbReference type="EMBL" id="JBEWTB010000002">
    <property type="protein sequence ID" value="MET4756523.1"/>
    <property type="molecule type" value="Genomic_DNA"/>
</dbReference>
<feature type="region of interest" description="Disordered" evidence="7">
    <location>
        <begin position="210"/>
        <end position="263"/>
    </location>
</feature>
<evidence type="ECO:0000313" key="8">
    <source>
        <dbReference type="EMBL" id="MET4756523.1"/>
    </source>
</evidence>
<dbReference type="InterPro" id="IPR001907">
    <property type="entry name" value="ClpP"/>
</dbReference>
<gene>
    <name evidence="8" type="ORF">V5J35_001715</name>
</gene>
<keyword evidence="9" id="KW-1185">Reference proteome</keyword>
<feature type="compositionally biased region" description="Low complexity" evidence="7">
    <location>
        <begin position="240"/>
        <end position="258"/>
    </location>
</feature>
<dbReference type="Proteomes" id="UP001549366">
    <property type="component" value="Unassembled WGS sequence"/>
</dbReference>
<proteinExistence type="inferred from homology"/>
<dbReference type="PANTHER" id="PTHR10381:SF70">
    <property type="entry name" value="ATP-DEPENDENT CLP PROTEASE PROTEOLYTIC SUBUNIT"/>
    <property type="match status" value="1"/>
</dbReference>
<dbReference type="PANTHER" id="PTHR10381">
    <property type="entry name" value="ATP-DEPENDENT CLP PROTEASE PROTEOLYTIC SUBUNIT"/>
    <property type="match status" value="1"/>
</dbReference>
<keyword evidence="3" id="KW-0645">Protease</keyword>
<reference evidence="8 9" key="1">
    <citation type="submission" date="2024-06" db="EMBL/GenBank/DDBJ databases">
        <title>Genomic Encyclopedia of Type Strains, Phase V (KMG-V): Genome sequencing to study the core and pangenomes of soil and plant-associated prokaryotes.</title>
        <authorList>
            <person name="Whitman W."/>
        </authorList>
    </citation>
    <scope>NUCLEOTIDE SEQUENCE [LARGE SCALE GENOMIC DNA]</scope>
    <source>
        <strain evidence="8 9">NE40</strain>
    </source>
</reference>
<evidence type="ECO:0000256" key="4">
    <source>
        <dbReference type="ARBA" id="ARBA00022801"/>
    </source>
</evidence>
<dbReference type="InterPro" id="IPR029045">
    <property type="entry name" value="ClpP/crotonase-like_dom_sf"/>
</dbReference>
<evidence type="ECO:0000256" key="2">
    <source>
        <dbReference type="ARBA" id="ARBA00022490"/>
    </source>
</evidence>
<sequence length="672" mass="72379">MPKNKLTIRMVADSVAELIIYEEIGGWWGITAHNISDQLKYLRAEKGTVNTIKLRLNTPGGDVFEGVAIYNLLKQDSAQVHVYVDGMAASMGSVIAMAGDKIVIGESAAFMIHNPTAGAIGESEDLRHMANLLDQVKASLMTTYQKRTGLSEEELTALMDAETWYFGQEAVEAGFADEVFEAPAMAASLRNESMSKFQSVPERAQAFFQSVNPQPHNEGAAPQSNPKGESTMPKPHETEAAGGNPAPAANQPTQETAPSVQERNDSIKAVFAPFADQQNDLLIECLSDTSITKEQAQDKLLARLGEGTTPSAPSASVTAHVSNGRIVYDGLLNALEARVFNDVKAEKDNSFKSFSLLEMARAALTERGVSMAGYGDRMSMVGAAFTHSSSDFGSVLADVAHKAMLRGWEEMPETFGQWTRQGNLTDFKASNRVSLNTFPSLKKVAEGAEFKHGKISDRGEQIMLATYGKLFAITRQAIINDDLSVFTRLPQAMGRAAHRTVGDLVYAIITGNPELSDGKALFHADHSNVLTGGLNTSNLDKARTAMRTHKDGDAHLNIAPGYLLTPVALEGTAGTLLRSEADPSKTNSKAANPVYNMVDPVSEARLDSASAEDSYLVAGDMYDTIEVAYLDGNPAPRLEQQAGWSVDGTEFKVAIDAGVAPMDFRSFVKIGK</sequence>
<keyword evidence="5" id="KW-0720">Serine protease</keyword>
<keyword evidence="4" id="KW-0378">Hydrolase</keyword>
<dbReference type="SUPFAM" id="SSF52096">
    <property type="entry name" value="ClpP/crotonase"/>
    <property type="match status" value="1"/>
</dbReference>
<dbReference type="NCBIfam" id="NF045542">
    <property type="entry name" value="Clp_rel_HeadMat"/>
    <property type="match status" value="1"/>
</dbReference>
<evidence type="ECO:0000256" key="3">
    <source>
        <dbReference type="ARBA" id="ARBA00022670"/>
    </source>
</evidence>
<comment type="caution">
    <text evidence="8">The sequence shown here is derived from an EMBL/GenBank/DDBJ whole genome shotgun (WGS) entry which is preliminary data.</text>
</comment>
<evidence type="ECO:0000313" key="9">
    <source>
        <dbReference type="Proteomes" id="UP001549366"/>
    </source>
</evidence>
<keyword evidence="2" id="KW-0963">Cytoplasm</keyword>
<organism evidence="8 9">
    <name type="scientific">Endozoicomonas lisbonensis</name>
    <dbReference type="NCBI Taxonomy" id="3120522"/>
    <lineage>
        <taxon>Bacteria</taxon>
        <taxon>Pseudomonadati</taxon>
        <taxon>Pseudomonadota</taxon>
        <taxon>Gammaproteobacteria</taxon>
        <taxon>Oceanospirillales</taxon>
        <taxon>Endozoicomonadaceae</taxon>
        <taxon>Endozoicomonas</taxon>
    </lineage>
</organism>
<dbReference type="NCBIfam" id="NF045540">
    <property type="entry name" value="scaf_prot_MCP1"/>
    <property type="match status" value="1"/>
</dbReference>
<evidence type="ECO:0000256" key="1">
    <source>
        <dbReference type="ARBA" id="ARBA00007039"/>
    </source>
</evidence>
<name>A0ABV2SHZ5_9GAMM</name>
<evidence type="ECO:0000256" key="7">
    <source>
        <dbReference type="SAM" id="MobiDB-lite"/>
    </source>
</evidence>
<dbReference type="PRINTS" id="PR00127">
    <property type="entry name" value="CLPPROTEASEP"/>
</dbReference>
<evidence type="ECO:0000256" key="5">
    <source>
        <dbReference type="ARBA" id="ARBA00022825"/>
    </source>
</evidence>